<reference evidence="1 2" key="1">
    <citation type="journal article" date="2022" name="Hortic Res">
        <title>A haplotype resolved chromosomal level avocado genome allows analysis of novel avocado genes.</title>
        <authorList>
            <person name="Nath O."/>
            <person name="Fletcher S.J."/>
            <person name="Hayward A."/>
            <person name="Shaw L.M."/>
            <person name="Masouleh A.K."/>
            <person name="Furtado A."/>
            <person name="Henry R.J."/>
            <person name="Mitter N."/>
        </authorList>
    </citation>
    <scope>NUCLEOTIDE SEQUENCE [LARGE SCALE GENOMIC DNA]</scope>
    <source>
        <strain evidence="2">cv. Hass</strain>
    </source>
</reference>
<protein>
    <submittedName>
        <fullName evidence="1">Uncharacterized protein</fullName>
    </submittedName>
</protein>
<accession>A0ACC2MYH1</accession>
<name>A0ACC2MYH1_PERAE</name>
<dbReference type="EMBL" id="CM056809">
    <property type="protein sequence ID" value="KAJ8650510.1"/>
    <property type="molecule type" value="Genomic_DNA"/>
</dbReference>
<proteinExistence type="predicted"/>
<dbReference type="Proteomes" id="UP001234297">
    <property type="component" value="Chromosome 1"/>
</dbReference>
<gene>
    <name evidence="1" type="ORF">MRB53_003533</name>
</gene>
<comment type="caution">
    <text evidence="1">The sequence shown here is derived from an EMBL/GenBank/DDBJ whole genome shotgun (WGS) entry which is preliminary data.</text>
</comment>
<evidence type="ECO:0000313" key="1">
    <source>
        <dbReference type="EMBL" id="KAJ8650510.1"/>
    </source>
</evidence>
<keyword evidence="2" id="KW-1185">Reference proteome</keyword>
<organism evidence="1 2">
    <name type="scientific">Persea americana</name>
    <name type="common">Avocado</name>
    <dbReference type="NCBI Taxonomy" id="3435"/>
    <lineage>
        <taxon>Eukaryota</taxon>
        <taxon>Viridiplantae</taxon>
        <taxon>Streptophyta</taxon>
        <taxon>Embryophyta</taxon>
        <taxon>Tracheophyta</taxon>
        <taxon>Spermatophyta</taxon>
        <taxon>Magnoliopsida</taxon>
        <taxon>Magnoliidae</taxon>
        <taxon>Laurales</taxon>
        <taxon>Lauraceae</taxon>
        <taxon>Persea</taxon>
    </lineage>
</organism>
<sequence>MSSSEVGSLLLDTMPKRNSQVITCKAAVCWGAGEALKIEEIQVEKPGPSEVRIKMLCSSVCHTDILYWKRDFVQLFPIVLGHEGVGVVESAGELVTEFKQGDIVIPTYVGECKECENCRSEKTNFCHKYPIHLTGLMTDGTSRMSIKGQRLYHMFSCATWSEFTVVNANYLVKAHPSIPLPHACLISCGFSTGLGAAWKEADVQTGSSVAVFGLGGVGLGVVKGAEMLGATKIIGVDLKEWRGEKGRSLGMTDFINPTEDNNKSLSERIKDVTEGLGVDYSFECTGVSHLLNQALESTKVGRGVTIVIGAINELSVSINFLALMAGKTLRGSIFGGVRPRSDFPSILAKCMNKELQLDALVTHQVQLDDINHVFELQEQPDCLKIIIGFDDKKHLLQLEVTMLSSKTRSGLSETVPSKTSSATPSDGKLAKVPAKSDSISSSSKKTSSATPSDGKLPKVPAKSDSISSSSKKTSPATPKGCKLAKVSSKSDSKSSVSNKTSPATPKDCKLAKVSTKSDSKLSSTGQDSLLSIDRSPRLGQDSSLSINRLPRMVDLKPSVNKRSPKSTTPPNKQQQPLKGSQLHAQLSLLQEDMKKAREHLASVEKEKAQALAELTELKRLSDEANEKLNEALVAQKKAVESFESEKFRASRLERVGVESAQKREEERQKELEAIRNQHAIDVSALLSTNQELERVKNELSAAYDAKITALGREDNAMKIAKINSEKVELLSGEVSQLKALLDSDLGTLSNDAAELVKQLNCEVDSLKQEIERAKTAEEKLAETEAMIEVLRMEVTNAKQVAADACKLVDEWKKKVEILEIQAQKATLSERSASGSLLSMMKQLEESNTLLQDAEFEITSLKCNIDALEILLRRHKGDIKESGRHLEMSKQEAVESAKIVKDLKSEIQRTKEEKMQAMDNETLGALNVQSLLEEKNKLINELEASRDEEEKSKKAMESLASALNEVSLEVKTAEEKLSTTQTELGFAESQIEDLKMVLKATGENYEAMLDKAKEEIVHLEKLVESSKIEAENLKAALDEKELEFSIAIKNSEENIVAVKQDMDGLVENSKAEWDEKEFVFVSAMRRSEEEISSIKVNTGRLANLIKEAEEEACSAKEDGAQLRNMLKQVESETSSAKEVTDNANAENLQLQGRLLDKVDELQRITQENNDLRSREAAALKKAEELSKLLEEALTKKMEENSELSSSENEYDLLPKMVEHVGEDGARQDNSELNLFSKRLEKHEEKGPSTDVDPVQLKYQKGTGNYEEDSVDVYIWDGCKIVEDFPLKEPKPEPESLEDELDLKIDGPNQMNGLSSDTLKNGSSPPLKPQQPQKKKALMYKFGSLLKKKSNPK</sequence>
<evidence type="ECO:0000313" key="2">
    <source>
        <dbReference type="Proteomes" id="UP001234297"/>
    </source>
</evidence>